<dbReference type="EMBL" id="LR862147">
    <property type="protein sequence ID" value="CAD1828326.1"/>
    <property type="molecule type" value="Genomic_DNA"/>
</dbReference>
<keyword evidence="2" id="KW-0812">Transmembrane</keyword>
<dbReference type="PANTHER" id="PTHR31170">
    <property type="entry name" value="BNAC04G53230D PROTEIN"/>
    <property type="match status" value="1"/>
</dbReference>
<feature type="transmembrane region" description="Helical" evidence="2">
    <location>
        <begin position="390"/>
        <end position="413"/>
    </location>
</feature>
<dbReference type="AlphaFoldDB" id="A0A6V7PCQ2"/>
<accession>A0A6V7PCQ2</accession>
<evidence type="ECO:0000313" key="3">
    <source>
        <dbReference type="EMBL" id="CAD1828326.1"/>
    </source>
</evidence>
<name>A0A6V7PCQ2_ANACO</name>
<dbReference type="InterPro" id="IPR004158">
    <property type="entry name" value="DUF247_pln"/>
</dbReference>
<evidence type="ECO:0000256" key="1">
    <source>
        <dbReference type="SAM" id="MobiDB-lite"/>
    </source>
</evidence>
<feature type="compositionally biased region" description="Polar residues" evidence="1">
    <location>
        <begin position="191"/>
        <end position="200"/>
    </location>
</feature>
<keyword evidence="2" id="KW-0472">Membrane</keyword>
<keyword evidence="2" id="KW-1133">Transmembrane helix</keyword>
<protein>
    <submittedName>
        <fullName evidence="3">Uncharacterized protein</fullName>
    </submittedName>
</protein>
<dbReference type="Pfam" id="PF03140">
    <property type="entry name" value="DUF247"/>
    <property type="match status" value="1"/>
</dbReference>
<evidence type="ECO:0000256" key="2">
    <source>
        <dbReference type="SAM" id="Phobius"/>
    </source>
</evidence>
<proteinExistence type="predicted"/>
<reference evidence="3" key="1">
    <citation type="submission" date="2020-07" db="EMBL/GenBank/DDBJ databases">
        <authorList>
            <person name="Lin J."/>
        </authorList>
    </citation>
    <scope>NUCLEOTIDE SEQUENCE</scope>
</reference>
<organism evidence="3">
    <name type="scientific">Ananas comosus var. bracteatus</name>
    <name type="common">red pineapple</name>
    <dbReference type="NCBI Taxonomy" id="296719"/>
    <lineage>
        <taxon>Eukaryota</taxon>
        <taxon>Viridiplantae</taxon>
        <taxon>Streptophyta</taxon>
        <taxon>Embryophyta</taxon>
        <taxon>Tracheophyta</taxon>
        <taxon>Spermatophyta</taxon>
        <taxon>Magnoliopsida</taxon>
        <taxon>Liliopsida</taxon>
        <taxon>Poales</taxon>
        <taxon>Bromeliaceae</taxon>
        <taxon>Bromelioideae</taxon>
        <taxon>Ananas</taxon>
    </lineage>
</organism>
<dbReference type="PANTHER" id="PTHR31170:SF25">
    <property type="entry name" value="BNAA09G04570D PROTEIN"/>
    <property type="match status" value="1"/>
</dbReference>
<feature type="region of interest" description="Disordered" evidence="1">
    <location>
        <begin position="183"/>
        <end position="207"/>
    </location>
</feature>
<gene>
    <name evidence="3" type="ORF">CB5_LOCUS11537</name>
</gene>
<sequence length="421" mass="47988">MMLERELDPNELHAPQSRIPRVPDSLRKNEKHAEMFDPAVVAIGPYHRGKPHLSAMEDHKKEAAKAFAKPNGHALYRKVTEIVAQCRDCYGGDDDDDGRLRLMNDEDFACMLFVDGCFVLEFIYMFVKNDFTEFTVRAHLHGLILRDIFLLENQLPYLLLKKLMEVKSVPIYEFLDRVAGTQGQRRKMGKESSSTKSTNEQQQHPHPHPHLLAQFRERHLGPADDETSTQLARGSSEQSFRSAKELVEAGIKIRRGNTSFLRDVTFRPCLVWGKLSLPRIVVDDLTRSRLLNMIALEMSAGGGGGDYGVTSFVWFMDLLIYSADDVKELRQAGVLQNLLGRDEHLAELFNDIAKDLVPDQKAYHGVMKSINRYYKFKLRVILNQVLRTRLGLILVLTVLATIFTVIQTFFTIYPPACQVAK</sequence>